<dbReference type="EMBL" id="LR796464">
    <property type="protein sequence ID" value="CAB4146344.1"/>
    <property type="molecule type" value="Genomic_DNA"/>
</dbReference>
<dbReference type="InterPro" id="IPR006944">
    <property type="entry name" value="Phage/GTA_portal"/>
</dbReference>
<name>A0A6J5MI28_9CAUD</name>
<keyword evidence="1" id="KW-1188">Viral release from host cell</keyword>
<evidence type="ECO:0000313" key="6">
    <source>
        <dbReference type="EMBL" id="CAB4222992.1"/>
    </source>
</evidence>
<keyword evidence="2" id="KW-1171">Viral genome ejection through host cell envelope</keyword>
<evidence type="ECO:0000313" key="4">
    <source>
        <dbReference type="EMBL" id="CAB4146344.1"/>
    </source>
</evidence>
<gene>
    <name evidence="5" type="ORF">UFOVP1223_19</name>
    <name evidence="6" type="ORF">UFOVP1669_14</name>
    <name evidence="4" type="ORF">UFOVP494_10</name>
</gene>
<dbReference type="EMBL" id="LR797164">
    <property type="protein sequence ID" value="CAB4191277.1"/>
    <property type="molecule type" value="Genomic_DNA"/>
</dbReference>
<dbReference type="Gene3D" id="1.20.1270.210">
    <property type="match status" value="1"/>
</dbReference>
<evidence type="ECO:0000256" key="3">
    <source>
        <dbReference type="ARBA" id="ARBA00023219"/>
    </source>
</evidence>
<accession>A0A6J5MI28</accession>
<dbReference type="EMBL" id="LR797533">
    <property type="protein sequence ID" value="CAB4222992.1"/>
    <property type="molecule type" value="Genomic_DNA"/>
</dbReference>
<reference evidence="4" key="1">
    <citation type="submission" date="2020-04" db="EMBL/GenBank/DDBJ databases">
        <authorList>
            <person name="Chiriac C."/>
            <person name="Salcher M."/>
            <person name="Ghai R."/>
            <person name="Kavagutti S V."/>
        </authorList>
    </citation>
    <scope>NUCLEOTIDE SEQUENCE</scope>
</reference>
<proteinExistence type="predicted"/>
<keyword evidence="1" id="KW-0118">Viral capsid assembly</keyword>
<dbReference type="Gene3D" id="3.30.1120.70">
    <property type="match status" value="1"/>
</dbReference>
<keyword evidence="2" id="KW-1160">Virus entry into host cell</keyword>
<evidence type="ECO:0000256" key="2">
    <source>
        <dbReference type="ARBA" id="ARBA00023009"/>
    </source>
</evidence>
<evidence type="ECO:0000313" key="5">
    <source>
        <dbReference type="EMBL" id="CAB4191277.1"/>
    </source>
</evidence>
<protein>
    <submittedName>
        <fullName evidence="4">Portal_HK97, phage portal protein, HK97 family</fullName>
    </submittedName>
</protein>
<keyword evidence="3" id="KW-0231">Viral genome packaging</keyword>
<organism evidence="4">
    <name type="scientific">uncultured Caudovirales phage</name>
    <dbReference type="NCBI Taxonomy" id="2100421"/>
    <lineage>
        <taxon>Viruses</taxon>
        <taxon>Duplodnaviria</taxon>
        <taxon>Heunggongvirae</taxon>
        <taxon>Uroviricota</taxon>
        <taxon>Caudoviricetes</taxon>
        <taxon>Peduoviridae</taxon>
        <taxon>Maltschvirus</taxon>
        <taxon>Maltschvirus maltsch</taxon>
    </lineage>
</organism>
<evidence type="ECO:0000256" key="1">
    <source>
        <dbReference type="ARBA" id="ARBA00022950"/>
    </source>
</evidence>
<dbReference type="Gene3D" id="3.40.140.120">
    <property type="match status" value="1"/>
</dbReference>
<dbReference type="Pfam" id="PF04860">
    <property type="entry name" value="Phage_portal"/>
    <property type="match status" value="1"/>
</dbReference>
<keyword evidence="2" id="KW-1162">Viral penetration into host cytoplasm</keyword>
<sequence>MALFGSKKVNASPAFGSAPIQAAAGQAAQVNAFYSFSVGASQELALSVPTVARSIQMIASMVGCLELRHYTKQWTGSEYEEIYLENESWMDLPDPRVTRNFIFSQLTTDLILWGSGYWFITSRSQATGRPLSFQWLPAAMITLGDQQTAQRFGPSNEIFFNGIQLNTDDVVQFLAPTQGLLYTANRAIGTALKLQNSADRFAVNEIAAGWLQQTDASEPMSAEDLSELAAAWRNARQVGAIGALNSVVTFKEYSSDPNRLQLVESRQFQALELSRSCGIPAYLLGIGVPGQTYQNASSSRQDLYLYGAKQYLDCIEQTLSMSPILPKNRFVQFDIEDYLAENAMVEVPHEEAAYDRTPQEMPA</sequence>